<dbReference type="SUPFAM" id="SSF101936">
    <property type="entry name" value="DNA-binding pseudobarrel domain"/>
    <property type="match status" value="1"/>
</dbReference>
<evidence type="ECO:0000256" key="2">
    <source>
        <dbReference type="ARBA" id="ARBA00023015"/>
    </source>
</evidence>
<evidence type="ECO:0000256" key="4">
    <source>
        <dbReference type="ARBA" id="ARBA00023163"/>
    </source>
</evidence>
<proteinExistence type="predicted"/>
<dbReference type="Pfam" id="PF02362">
    <property type="entry name" value="B3"/>
    <property type="match status" value="1"/>
</dbReference>
<dbReference type="GO" id="GO:0003677">
    <property type="term" value="F:DNA binding"/>
    <property type="evidence" value="ECO:0007669"/>
    <property type="project" value="UniProtKB-KW"/>
</dbReference>
<dbReference type="Gene3D" id="2.40.330.10">
    <property type="entry name" value="DNA-binding pseudobarrel domain"/>
    <property type="match status" value="1"/>
</dbReference>
<dbReference type="InterPro" id="IPR003340">
    <property type="entry name" value="B3_DNA-bd"/>
</dbReference>
<keyword evidence="2" id="KW-0805">Transcription regulation</keyword>
<gene>
    <name evidence="7" type="ORF">T459_03669</name>
</gene>
<dbReference type="Proteomes" id="UP000222542">
    <property type="component" value="Unassembled WGS sequence"/>
</dbReference>
<keyword evidence="3" id="KW-0238">DNA-binding</keyword>
<dbReference type="PANTHER" id="PTHR31674:SF83">
    <property type="entry name" value="B3 DOMAIN-CONTAINING PROTEIN REM10-LIKE"/>
    <property type="match status" value="1"/>
</dbReference>
<dbReference type="PROSITE" id="PS50863">
    <property type="entry name" value="B3"/>
    <property type="match status" value="1"/>
</dbReference>
<dbReference type="InterPro" id="IPR015300">
    <property type="entry name" value="DNA-bd_pseudobarrel_sf"/>
</dbReference>
<keyword evidence="8" id="KW-1185">Reference proteome</keyword>
<evidence type="ECO:0000256" key="1">
    <source>
        <dbReference type="ARBA" id="ARBA00004123"/>
    </source>
</evidence>
<keyword evidence="5" id="KW-0539">Nucleus</keyword>
<evidence type="ECO:0000313" key="7">
    <source>
        <dbReference type="EMBL" id="PHT95787.1"/>
    </source>
</evidence>
<comment type="caution">
    <text evidence="7">The sequence shown here is derived from an EMBL/GenBank/DDBJ whole genome shotgun (WGS) entry which is preliminary data.</text>
</comment>
<dbReference type="PANTHER" id="PTHR31674">
    <property type="entry name" value="B3 DOMAIN-CONTAINING PROTEIN REM-LIKE 3-RELATED"/>
    <property type="match status" value="1"/>
</dbReference>
<evidence type="ECO:0000256" key="5">
    <source>
        <dbReference type="ARBA" id="ARBA00023242"/>
    </source>
</evidence>
<organism evidence="7 8">
    <name type="scientific">Capsicum annuum</name>
    <name type="common">Capsicum pepper</name>
    <dbReference type="NCBI Taxonomy" id="4072"/>
    <lineage>
        <taxon>Eukaryota</taxon>
        <taxon>Viridiplantae</taxon>
        <taxon>Streptophyta</taxon>
        <taxon>Embryophyta</taxon>
        <taxon>Tracheophyta</taxon>
        <taxon>Spermatophyta</taxon>
        <taxon>Magnoliopsida</taxon>
        <taxon>eudicotyledons</taxon>
        <taxon>Gunneridae</taxon>
        <taxon>Pentapetalae</taxon>
        <taxon>asterids</taxon>
        <taxon>lamiids</taxon>
        <taxon>Solanales</taxon>
        <taxon>Solanaceae</taxon>
        <taxon>Solanoideae</taxon>
        <taxon>Capsiceae</taxon>
        <taxon>Capsicum</taxon>
    </lineage>
</organism>
<feature type="domain" description="TF-B3" evidence="6">
    <location>
        <begin position="124"/>
        <end position="213"/>
    </location>
</feature>
<evidence type="ECO:0000259" key="6">
    <source>
        <dbReference type="PROSITE" id="PS50863"/>
    </source>
</evidence>
<dbReference type="SMART" id="SM01019">
    <property type="entry name" value="B3"/>
    <property type="match status" value="1"/>
</dbReference>
<reference evidence="7 8" key="1">
    <citation type="journal article" date="2014" name="Nat. Genet.">
        <title>Genome sequence of the hot pepper provides insights into the evolution of pungency in Capsicum species.</title>
        <authorList>
            <person name="Kim S."/>
            <person name="Park M."/>
            <person name="Yeom S.I."/>
            <person name="Kim Y.M."/>
            <person name="Lee J.M."/>
            <person name="Lee H.A."/>
            <person name="Seo E."/>
            <person name="Choi J."/>
            <person name="Cheong K."/>
            <person name="Kim K.T."/>
            <person name="Jung K."/>
            <person name="Lee G.W."/>
            <person name="Oh S.K."/>
            <person name="Bae C."/>
            <person name="Kim S.B."/>
            <person name="Lee H.Y."/>
            <person name="Kim S.Y."/>
            <person name="Kim M.S."/>
            <person name="Kang B.C."/>
            <person name="Jo Y.D."/>
            <person name="Yang H.B."/>
            <person name="Jeong H.J."/>
            <person name="Kang W.H."/>
            <person name="Kwon J.K."/>
            <person name="Shin C."/>
            <person name="Lim J.Y."/>
            <person name="Park J.H."/>
            <person name="Huh J.H."/>
            <person name="Kim J.S."/>
            <person name="Kim B.D."/>
            <person name="Cohen O."/>
            <person name="Paran I."/>
            <person name="Suh M.C."/>
            <person name="Lee S.B."/>
            <person name="Kim Y.K."/>
            <person name="Shin Y."/>
            <person name="Noh S.J."/>
            <person name="Park J."/>
            <person name="Seo Y.S."/>
            <person name="Kwon S.Y."/>
            <person name="Kim H.A."/>
            <person name="Park J.M."/>
            <person name="Kim H.J."/>
            <person name="Choi S.B."/>
            <person name="Bosland P.W."/>
            <person name="Reeves G."/>
            <person name="Jo S.H."/>
            <person name="Lee B.W."/>
            <person name="Cho H.T."/>
            <person name="Choi H.S."/>
            <person name="Lee M.S."/>
            <person name="Yu Y."/>
            <person name="Do Choi Y."/>
            <person name="Park B.S."/>
            <person name="van Deynze A."/>
            <person name="Ashrafi H."/>
            <person name="Hill T."/>
            <person name="Kim W.T."/>
            <person name="Pai H.S."/>
            <person name="Ahn H.K."/>
            <person name="Yeam I."/>
            <person name="Giovannoni J.J."/>
            <person name="Rose J.K."/>
            <person name="Sorensen I."/>
            <person name="Lee S.J."/>
            <person name="Kim R.W."/>
            <person name="Choi I.Y."/>
            <person name="Choi B.S."/>
            <person name="Lim J.S."/>
            <person name="Lee Y.H."/>
            <person name="Choi D."/>
        </authorList>
    </citation>
    <scope>NUCLEOTIDE SEQUENCE [LARGE SCALE GENOMIC DNA]</scope>
    <source>
        <strain evidence="8">cv. CM334</strain>
    </source>
</reference>
<dbReference type="EMBL" id="AYRZ02000001">
    <property type="protein sequence ID" value="PHT95787.1"/>
    <property type="molecule type" value="Genomic_DNA"/>
</dbReference>
<protein>
    <recommendedName>
        <fullName evidence="6">TF-B3 domain-containing protein</fullName>
    </recommendedName>
</protein>
<name>A0A2G3ANG9_CAPAN</name>
<evidence type="ECO:0000313" key="8">
    <source>
        <dbReference type="Proteomes" id="UP000222542"/>
    </source>
</evidence>
<dbReference type="STRING" id="4072.A0A2G3ANG9"/>
<feature type="non-terminal residue" evidence="7">
    <location>
        <position position="288"/>
    </location>
</feature>
<dbReference type="Gramene" id="PHT95787">
    <property type="protein sequence ID" value="PHT95787"/>
    <property type="gene ID" value="T459_03669"/>
</dbReference>
<evidence type="ECO:0000256" key="3">
    <source>
        <dbReference type="ARBA" id="ARBA00023125"/>
    </source>
</evidence>
<reference evidence="7 8" key="2">
    <citation type="journal article" date="2017" name="Genome Biol.">
        <title>New reference genome sequences of hot pepper reveal the massive evolution of plant disease-resistance genes by retroduplication.</title>
        <authorList>
            <person name="Kim S."/>
            <person name="Park J."/>
            <person name="Yeom S.I."/>
            <person name="Kim Y.M."/>
            <person name="Seo E."/>
            <person name="Kim K.T."/>
            <person name="Kim M.S."/>
            <person name="Lee J.M."/>
            <person name="Cheong K."/>
            <person name="Shin H.S."/>
            <person name="Kim S.B."/>
            <person name="Han K."/>
            <person name="Lee J."/>
            <person name="Park M."/>
            <person name="Lee H.A."/>
            <person name="Lee H.Y."/>
            <person name="Lee Y."/>
            <person name="Oh S."/>
            <person name="Lee J.H."/>
            <person name="Choi E."/>
            <person name="Choi E."/>
            <person name="Lee S.E."/>
            <person name="Jeon J."/>
            <person name="Kim H."/>
            <person name="Choi G."/>
            <person name="Song H."/>
            <person name="Lee J."/>
            <person name="Lee S.C."/>
            <person name="Kwon J.K."/>
            <person name="Lee H.Y."/>
            <person name="Koo N."/>
            <person name="Hong Y."/>
            <person name="Kim R.W."/>
            <person name="Kang W.H."/>
            <person name="Huh J.H."/>
            <person name="Kang B.C."/>
            <person name="Yang T.J."/>
            <person name="Lee Y.H."/>
            <person name="Bennetzen J.L."/>
            <person name="Choi D."/>
        </authorList>
    </citation>
    <scope>NUCLEOTIDE SEQUENCE [LARGE SCALE GENOMIC DNA]</scope>
    <source>
        <strain evidence="8">cv. CM334</strain>
    </source>
</reference>
<accession>A0A2G3ANG9</accession>
<dbReference type="AlphaFoldDB" id="A0A2G3ANG9"/>
<comment type="subcellular location">
    <subcellularLocation>
        <location evidence="1">Nucleus</location>
    </subcellularLocation>
</comment>
<dbReference type="GO" id="GO:0005634">
    <property type="term" value="C:nucleus"/>
    <property type="evidence" value="ECO:0007669"/>
    <property type="project" value="UniProtKB-SubCell"/>
</dbReference>
<sequence>MQNTKLVSTPLEAHFKLSATLSPKTNDERDYMSRVSYSSVVGSLMYVMVCSWPDLSYAISAVRRYMENPGKEHWKEIQWIFRYLHGSADVYLQFGQNRDGVICQSAIFLTKNQMFHERTKRINVWYHFLHKIIARGDIVRIPVGFLKYVKGQDQIEHVVLRSGGKNWLVKVKCWRFGAGWAAFVEQHDLQVGDILVFRHDGNMEFEVSIFDSTHCDREYAEYLQEEDACNNVEEITSKKFKFKGRSRPRIKLSKKVSSHVKAATRHKSFGHSHYECTIRKRDISQCYL</sequence>
<dbReference type="CDD" id="cd10017">
    <property type="entry name" value="B3_DNA"/>
    <property type="match status" value="1"/>
</dbReference>
<keyword evidence="4" id="KW-0804">Transcription</keyword>
<dbReference type="InterPro" id="IPR039218">
    <property type="entry name" value="REM_fam"/>
</dbReference>